<dbReference type="Proteomes" id="UP001281731">
    <property type="component" value="Unassembled WGS sequence"/>
</dbReference>
<name>A0AAW9HUV9_9ACTO</name>
<reference evidence="3 4" key="1">
    <citation type="submission" date="2023-10" db="EMBL/GenBank/DDBJ databases">
        <title>Whole Genome based description of the genera Actinobaculum and Actinotignum reveals a complex phylogenetic relationship within the species included in the genus Actinotignum.</title>
        <authorList>
            <person name="Jensen C.S."/>
            <person name="Dargis R."/>
            <person name="Kemp M."/>
            <person name="Christensen J.J."/>
        </authorList>
    </citation>
    <scope>NUCLEOTIDE SEQUENCE</scope>
    <source>
        <strain evidence="3">SLA_B511</strain>
        <strain evidence="2 4">SLA_B974</strain>
    </source>
</reference>
<dbReference type="PROSITE" id="PS51257">
    <property type="entry name" value="PROKAR_LIPOPROTEIN"/>
    <property type="match status" value="1"/>
</dbReference>
<organism evidence="3 5">
    <name type="scientific">Actinotignum urinale</name>
    <dbReference type="NCBI Taxonomy" id="190146"/>
    <lineage>
        <taxon>Bacteria</taxon>
        <taxon>Bacillati</taxon>
        <taxon>Actinomycetota</taxon>
        <taxon>Actinomycetes</taxon>
        <taxon>Actinomycetales</taxon>
        <taxon>Actinomycetaceae</taxon>
        <taxon>Actinotignum</taxon>
    </lineage>
</organism>
<keyword evidence="4" id="KW-1185">Reference proteome</keyword>
<keyword evidence="1" id="KW-0732">Signal</keyword>
<feature type="chain" id="PRO_5043970482" description="Lipoprotein" evidence="1">
    <location>
        <begin position="28"/>
        <end position="109"/>
    </location>
</feature>
<gene>
    <name evidence="3" type="ORF">R6G80_06865</name>
    <name evidence="2" type="ORF">R6G86_00435</name>
</gene>
<dbReference type="EMBL" id="JAWNGC010000008">
    <property type="protein sequence ID" value="MDY5155439.1"/>
    <property type="molecule type" value="Genomic_DNA"/>
</dbReference>
<evidence type="ECO:0000313" key="2">
    <source>
        <dbReference type="EMBL" id="MDY5132212.1"/>
    </source>
</evidence>
<evidence type="ECO:0008006" key="6">
    <source>
        <dbReference type="Google" id="ProtNLM"/>
    </source>
</evidence>
<comment type="caution">
    <text evidence="3">The sequence shown here is derived from an EMBL/GenBank/DDBJ whole genome shotgun (WGS) entry which is preliminary data.</text>
</comment>
<evidence type="ECO:0000256" key="1">
    <source>
        <dbReference type="SAM" id="SignalP"/>
    </source>
</evidence>
<evidence type="ECO:0000313" key="4">
    <source>
        <dbReference type="Proteomes" id="UP001275049"/>
    </source>
</evidence>
<sequence>MKGNNMRYRLISAVLVGLSVISLGACSGSQAKGENTTCGEYKKMNFDERFKLLMSIAESNGKGKDVKKLEKAPKSQKKMYTDIIEFGCQGKDDQTLKEMVENLNKKMGK</sequence>
<dbReference type="AlphaFoldDB" id="A0AAW9HUV9"/>
<dbReference type="RefSeq" id="WP_146002343.1">
    <property type="nucleotide sequence ID" value="NZ_CAMYCL010000018.1"/>
</dbReference>
<evidence type="ECO:0000313" key="3">
    <source>
        <dbReference type="EMBL" id="MDY5155439.1"/>
    </source>
</evidence>
<dbReference type="EMBL" id="JAWNGA010000001">
    <property type="protein sequence ID" value="MDY5132212.1"/>
    <property type="molecule type" value="Genomic_DNA"/>
</dbReference>
<protein>
    <recommendedName>
        <fullName evidence="6">Lipoprotein</fullName>
    </recommendedName>
</protein>
<evidence type="ECO:0000313" key="5">
    <source>
        <dbReference type="Proteomes" id="UP001281731"/>
    </source>
</evidence>
<feature type="signal peptide" evidence="1">
    <location>
        <begin position="1"/>
        <end position="27"/>
    </location>
</feature>
<proteinExistence type="predicted"/>
<dbReference type="Proteomes" id="UP001275049">
    <property type="component" value="Unassembled WGS sequence"/>
</dbReference>
<accession>A0AAW9HUV9</accession>